<evidence type="ECO:0000313" key="1">
    <source>
        <dbReference type="EMBL" id="KAF2811047.1"/>
    </source>
</evidence>
<dbReference type="OrthoDB" id="4847299at2759"/>
<reference evidence="3" key="2">
    <citation type="submission" date="2020-04" db="EMBL/GenBank/DDBJ databases">
        <authorList>
            <consortium name="NCBI Genome Project"/>
        </authorList>
    </citation>
    <scope>NUCLEOTIDE SEQUENCE</scope>
    <source>
        <strain evidence="3">CBS 304.34</strain>
    </source>
</reference>
<dbReference type="GeneID" id="54460717"/>
<reference evidence="3" key="3">
    <citation type="submission" date="2025-04" db="UniProtKB">
        <authorList>
            <consortium name="RefSeq"/>
        </authorList>
    </citation>
    <scope>IDENTIFICATION</scope>
    <source>
        <strain evidence="3">CBS 304.34</strain>
    </source>
</reference>
<gene>
    <name evidence="1 3" type="ORF">BDZ99DRAFT_462324</name>
</gene>
<keyword evidence="2" id="KW-1185">Reference proteome</keyword>
<sequence>MTVPDVLSVWKVIDERKQYFPGLRSNAIWVETGNTKAGYEHILRHQDEFKLLGIGPHELAEVAEAVTTVATHVGAQKKTAKRPGRPVFLVIYKDKPIAVAIDVGVTASWWE</sequence>
<evidence type="ECO:0000313" key="2">
    <source>
        <dbReference type="Proteomes" id="UP000504636"/>
    </source>
</evidence>
<name>A0A6A6YT07_9PEZI</name>
<proteinExistence type="predicted"/>
<dbReference type="Proteomes" id="UP000504636">
    <property type="component" value="Unplaced"/>
</dbReference>
<protein>
    <submittedName>
        <fullName evidence="1 3">Uncharacterized protein</fullName>
    </submittedName>
</protein>
<evidence type="ECO:0000313" key="3">
    <source>
        <dbReference type="RefSeq" id="XP_033578011.1"/>
    </source>
</evidence>
<dbReference type="AlphaFoldDB" id="A0A6A6YT07"/>
<reference evidence="1 3" key="1">
    <citation type="journal article" date="2020" name="Stud. Mycol.">
        <title>101 Dothideomycetes genomes: a test case for predicting lifestyles and emergence of pathogens.</title>
        <authorList>
            <person name="Haridas S."/>
            <person name="Albert R."/>
            <person name="Binder M."/>
            <person name="Bloem J."/>
            <person name="Labutti K."/>
            <person name="Salamov A."/>
            <person name="Andreopoulos B."/>
            <person name="Baker S."/>
            <person name="Barry K."/>
            <person name="Bills G."/>
            <person name="Bluhm B."/>
            <person name="Cannon C."/>
            <person name="Castanera R."/>
            <person name="Culley D."/>
            <person name="Daum C."/>
            <person name="Ezra D."/>
            <person name="Gonzalez J."/>
            <person name="Henrissat B."/>
            <person name="Kuo A."/>
            <person name="Liang C."/>
            <person name="Lipzen A."/>
            <person name="Lutzoni F."/>
            <person name="Magnuson J."/>
            <person name="Mondo S."/>
            <person name="Nolan M."/>
            <person name="Ohm R."/>
            <person name="Pangilinan J."/>
            <person name="Park H.-J."/>
            <person name="Ramirez L."/>
            <person name="Alfaro M."/>
            <person name="Sun H."/>
            <person name="Tritt A."/>
            <person name="Yoshinaga Y."/>
            <person name="Zwiers L.-H."/>
            <person name="Turgeon B."/>
            <person name="Goodwin S."/>
            <person name="Spatafora J."/>
            <person name="Crous P."/>
            <person name="Grigoriev I."/>
        </authorList>
    </citation>
    <scope>NUCLEOTIDE SEQUENCE</scope>
    <source>
        <strain evidence="1 3">CBS 304.34</strain>
    </source>
</reference>
<dbReference type="RefSeq" id="XP_033578011.1">
    <property type="nucleotide sequence ID" value="XM_033719824.1"/>
</dbReference>
<organism evidence="1">
    <name type="scientific">Mytilinidion resinicola</name>
    <dbReference type="NCBI Taxonomy" id="574789"/>
    <lineage>
        <taxon>Eukaryota</taxon>
        <taxon>Fungi</taxon>
        <taxon>Dikarya</taxon>
        <taxon>Ascomycota</taxon>
        <taxon>Pezizomycotina</taxon>
        <taxon>Dothideomycetes</taxon>
        <taxon>Pleosporomycetidae</taxon>
        <taxon>Mytilinidiales</taxon>
        <taxon>Mytilinidiaceae</taxon>
        <taxon>Mytilinidion</taxon>
    </lineage>
</organism>
<accession>A0A6A6YT07</accession>
<dbReference type="EMBL" id="MU003699">
    <property type="protein sequence ID" value="KAF2811047.1"/>
    <property type="molecule type" value="Genomic_DNA"/>
</dbReference>